<evidence type="ECO:0000313" key="3">
    <source>
        <dbReference type="EMBL" id="GAA2036403.1"/>
    </source>
</evidence>
<evidence type="ECO:0000313" key="4">
    <source>
        <dbReference type="Proteomes" id="UP001500751"/>
    </source>
</evidence>
<gene>
    <name evidence="3" type="ORF">GCM10009839_41640</name>
</gene>
<dbReference type="InterPro" id="IPR022742">
    <property type="entry name" value="Hydrolase_4"/>
</dbReference>
<dbReference type="Proteomes" id="UP001500751">
    <property type="component" value="Unassembled WGS sequence"/>
</dbReference>
<feature type="compositionally biased region" description="Low complexity" evidence="1">
    <location>
        <begin position="27"/>
        <end position="50"/>
    </location>
</feature>
<organism evidence="3 4">
    <name type="scientific">Catenulispora yoronensis</name>
    <dbReference type="NCBI Taxonomy" id="450799"/>
    <lineage>
        <taxon>Bacteria</taxon>
        <taxon>Bacillati</taxon>
        <taxon>Actinomycetota</taxon>
        <taxon>Actinomycetes</taxon>
        <taxon>Catenulisporales</taxon>
        <taxon>Catenulisporaceae</taxon>
        <taxon>Catenulispora</taxon>
    </lineage>
</organism>
<feature type="domain" description="Serine aminopeptidase S33" evidence="2">
    <location>
        <begin position="57"/>
        <end position="261"/>
    </location>
</feature>
<comment type="caution">
    <text evidence="3">The sequence shown here is derived from an EMBL/GenBank/DDBJ whole genome shotgun (WGS) entry which is preliminary data.</text>
</comment>
<dbReference type="Pfam" id="PF12146">
    <property type="entry name" value="Hydrolase_4"/>
    <property type="match status" value="1"/>
</dbReference>
<dbReference type="RefSeq" id="WP_344667291.1">
    <property type="nucleotide sequence ID" value="NZ_BAAAQN010000023.1"/>
</dbReference>
<dbReference type="EMBL" id="BAAAQN010000023">
    <property type="protein sequence ID" value="GAA2036403.1"/>
    <property type="molecule type" value="Genomic_DNA"/>
</dbReference>
<sequence length="317" mass="33734">MPAYRTGTVRSADGTTIAYRHYGAPAPASGPASGRSLGSASGPGPAPALRPRAEADRPALLVLHGGMKAAQHMADLAIELSDQYEVFVPDRRGRGQSGGFGPDHRMQREVEDVQALVDATGARMLFGHSAGGLISLSAALAIPSLEALAVYEPPLSVRGSAPTDWLRRFDREIASGRVVPAAVTALKGMRTEPLFTRFPRWLLTAVGSVTLRIERPAPGESSIVELVPTIHNDIALVDEMADSAARYAALRMPVLLLGGTKSPEYLDIALDELAAVIPHAKREVLQGLDHQGPEEKDSARVAQTLRAFFNTSVASRK</sequence>
<name>A0ABN2UH45_9ACTN</name>
<feature type="region of interest" description="Disordered" evidence="1">
    <location>
        <begin position="27"/>
        <end position="51"/>
    </location>
</feature>
<evidence type="ECO:0000259" key="2">
    <source>
        <dbReference type="Pfam" id="PF12146"/>
    </source>
</evidence>
<reference evidence="3 4" key="1">
    <citation type="journal article" date="2019" name="Int. J. Syst. Evol. Microbiol.">
        <title>The Global Catalogue of Microorganisms (GCM) 10K type strain sequencing project: providing services to taxonomists for standard genome sequencing and annotation.</title>
        <authorList>
            <consortium name="The Broad Institute Genomics Platform"/>
            <consortium name="The Broad Institute Genome Sequencing Center for Infectious Disease"/>
            <person name="Wu L."/>
            <person name="Ma J."/>
        </authorList>
    </citation>
    <scope>NUCLEOTIDE SEQUENCE [LARGE SCALE GENOMIC DNA]</scope>
    <source>
        <strain evidence="3 4">JCM 16014</strain>
    </source>
</reference>
<dbReference type="PANTHER" id="PTHR43194:SF2">
    <property type="entry name" value="PEROXISOMAL MEMBRANE PROTEIN LPX1"/>
    <property type="match status" value="1"/>
</dbReference>
<dbReference type="Gene3D" id="3.40.50.1820">
    <property type="entry name" value="alpha/beta hydrolase"/>
    <property type="match status" value="1"/>
</dbReference>
<dbReference type="InterPro" id="IPR050228">
    <property type="entry name" value="Carboxylesterase_BioH"/>
</dbReference>
<dbReference type="InterPro" id="IPR029058">
    <property type="entry name" value="AB_hydrolase_fold"/>
</dbReference>
<dbReference type="PANTHER" id="PTHR43194">
    <property type="entry name" value="HYDROLASE ALPHA/BETA FOLD FAMILY"/>
    <property type="match status" value="1"/>
</dbReference>
<accession>A0ABN2UH45</accession>
<dbReference type="SUPFAM" id="SSF53474">
    <property type="entry name" value="alpha/beta-Hydrolases"/>
    <property type="match status" value="1"/>
</dbReference>
<keyword evidence="4" id="KW-1185">Reference proteome</keyword>
<protein>
    <recommendedName>
        <fullName evidence="2">Serine aminopeptidase S33 domain-containing protein</fullName>
    </recommendedName>
</protein>
<proteinExistence type="predicted"/>
<evidence type="ECO:0000256" key="1">
    <source>
        <dbReference type="SAM" id="MobiDB-lite"/>
    </source>
</evidence>